<proteinExistence type="predicted"/>
<dbReference type="AlphaFoldDB" id="X0SRK3"/>
<dbReference type="Gene3D" id="3.30.200.20">
    <property type="entry name" value="Phosphorylase Kinase, domain 1"/>
    <property type="match status" value="1"/>
</dbReference>
<keyword evidence="4" id="KW-0547">Nucleotide-binding</keyword>
<evidence type="ECO:0000256" key="3">
    <source>
        <dbReference type="ARBA" id="ARBA00022679"/>
    </source>
</evidence>
<evidence type="ECO:0000256" key="9">
    <source>
        <dbReference type="SAM" id="MobiDB-lite"/>
    </source>
</evidence>
<comment type="catalytic activity">
    <reaction evidence="7">
        <text>L-threonyl-[protein] + ATP = O-phospho-L-threonyl-[protein] + ADP + H(+)</text>
        <dbReference type="Rhea" id="RHEA:46608"/>
        <dbReference type="Rhea" id="RHEA-COMP:11060"/>
        <dbReference type="Rhea" id="RHEA-COMP:11605"/>
        <dbReference type="ChEBI" id="CHEBI:15378"/>
        <dbReference type="ChEBI" id="CHEBI:30013"/>
        <dbReference type="ChEBI" id="CHEBI:30616"/>
        <dbReference type="ChEBI" id="CHEBI:61977"/>
        <dbReference type="ChEBI" id="CHEBI:456216"/>
        <dbReference type="EC" id="2.7.11.1"/>
    </reaction>
</comment>
<feature type="domain" description="Protein kinase" evidence="10">
    <location>
        <begin position="34"/>
        <end position="298"/>
    </location>
</feature>
<dbReference type="Gene3D" id="1.10.510.10">
    <property type="entry name" value="Transferase(Phosphotransferase) domain 1"/>
    <property type="match status" value="1"/>
</dbReference>
<gene>
    <name evidence="11" type="ORF">S01H1_11236</name>
</gene>
<dbReference type="EMBL" id="BARS01005727">
    <property type="protein sequence ID" value="GAF77786.1"/>
    <property type="molecule type" value="Genomic_DNA"/>
</dbReference>
<dbReference type="Pfam" id="PF00069">
    <property type="entry name" value="Pkinase"/>
    <property type="match status" value="1"/>
</dbReference>
<accession>X0SRK3</accession>
<evidence type="ECO:0000256" key="6">
    <source>
        <dbReference type="ARBA" id="ARBA00022840"/>
    </source>
</evidence>
<evidence type="ECO:0000256" key="5">
    <source>
        <dbReference type="ARBA" id="ARBA00022777"/>
    </source>
</evidence>
<evidence type="ECO:0000256" key="1">
    <source>
        <dbReference type="ARBA" id="ARBA00012513"/>
    </source>
</evidence>
<name>X0SRK3_9ZZZZ</name>
<sequence>CGQGVRPQARFCPRCGERLEGRLAPGAELEGGNYRIVQSISKGGMGAVYLAQDRRAFDRLCVIKQMLEYYDPSDPEERLRAEQRFEEEGRTLAALSHPGVPKIYAFFSENGRFYIVMEHIEGKDLESFVTHQDDQGQTVPAKRLPQEEIIRYTIQACRILEYLHSQPRPVVHQDVKPANLILESQLGLVRLVDFGTAHTRGPIDARPGNGSGDDIYGTDGYAPPEQYRGNPEPQSDVFALAATAYHLLTDDDPRDHPFKWLRLNTLPRELALALGRAFRANPEQRSTARELREALEALATPKRTLEAFTFPGGDQIRSVGALPALCDEHWDAARSFLYNGDFARWLGDINRLDLVVAAEGIVEQHTNHDAGLEALLRQVDPGLPRSRMVADPSVVDLGGIARDAALIRNVSMLNDTRGYVLAQVSSSESWI</sequence>
<dbReference type="InterPro" id="IPR000719">
    <property type="entry name" value="Prot_kinase_dom"/>
</dbReference>
<evidence type="ECO:0000256" key="7">
    <source>
        <dbReference type="ARBA" id="ARBA00047899"/>
    </source>
</evidence>
<keyword evidence="6" id="KW-0067">ATP-binding</keyword>
<evidence type="ECO:0000256" key="2">
    <source>
        <dbReference type="ARBA" id="ARBA00022527"/>
    </source>
</evidence>
<dbReference type="CDD" id="cd14014">
    <property type="entry name" value="STKc_PknB_like"/>
    <property type="match status" value="1"/>
</dbReference>
<dbReference type="PROSITE" id="PS00108">
    <property type="entry name" value="PROTEIN_KINASE_ST"/>
    <property type="match status" value="1"/>
</dbReference>
<feature type="non-terminal residue" evidence="11">
    <location>
        <position position="431"/>
    </location>
</feature>
<evidence type="ECO:0000256" key="8">
    <source>
        <dbReference type="ARBA" id="ARBA00048679"/>
    </source>
</evidence>
<dbReference type="GO" id="GO:0004674">
    <property type="term" value="F:protein serine/threonine kinase activity"/>
    <property type="evidence" value="ECO:0007669"/>
    <property type="project" value="UniProtKB-KW"/>
</dbReference>
<dbReference type="SUPFAM" id="SSF56112">
    <property type="entry name" value="Protein kinase-like (PK-like)"/>
    <property type="match status" value="1"/>
</dbReference>
<dbReference type="PANTHER" id="PTHR24363">
    <property type="entry name" value="SERINE/THREONINE PROTEIN KINASE"/>
    <property type="match status" value="1"/>
</dbReference>
<comment type="catalytic activity">
    <reaction evidence="8">
        <text>L-seryl-[protein] + ATP = O-phospho-L-seryl-[protein] + ADP + H(+)</text>
        <dbReference type="Rhea" id="RHEA:17989"/>
        <dbReference type="Rhea" id="RHEA-COMP:9863"/>
        <dbReference type="Rhea" id="RHEA-COMP:11604"/>
        <dbReference type="ChEBI" id="CHEBI:15378"/>
        <dbReference type="ChEBI" id="CHEBI:29999"/>
        <dbReference type="ChEBI" id="CHEBI:30616"/>
        <dbReference type="ChEBI" id="CHEBI:83421"/>
        <dbReference type="ChEBI" id="CHEBI:456216"/>
        <dbReference type="EC" id="2.7.11.1"/>
    </reaction>
</comment>
<dbReference type="PANTHER" id="PTHR24363:SF0">
    <property type="entry name" value="SERINE_THREONINE KINASE LIKE DOMAIN CONTAINING 1"/>
    <property type="match status" value="1"/>
</dbReference>
<reference evidence="11" key="1">
    <citation type="journal article" date="2014" name="Front. Microbiol.">
        <title>High frequency of phylogenetically diverse reductive dehalogenase-homologous genes in deep subseafloor sedimentary metagenomes.</title>
        <authorList>
            <person name="Kawai M."/>
            <person name="Futagami T."/>
            <person name="Toyoda A."/>
            <person name="Takaki Y."/>
            <person name="Nishi S."/>
            <person name="Hori S."/>
            <person name="Arai W."/>
            <person name="Tsubouchi T."/>
            <person name="Morono Y."/>
            <person name="Uchiyama I."/>
            <person name="Ito T."/>
            <person name="Fujiyama A."/>
            <person name="Inagaki F."/>
            <person name="Takami H."/>
        </authorList>
    </citation>
    <scope>NUCLEOTIDE SEQUENCE</scope>
    <source>
        <strain evidence="11">Expedition CK06-06</strain>
    </source>
</reference>
<feature type="region of interest" description="Disordered" evidence="9">
    <location>
        <begin position="199"/>
        <end position="222"/>
    </location>
</feature>
<dbReference type="GO" id="GO:0005524">
    <property type="term" value="F:ATP binding"/>
    <property type="evidence" value="ECO:0007669"/>
    <property type="project" value="UniProtKB-KW"/>
</dbReference>
<dbReference type="EC" id="2.7.11.1" evidence="1"/>
<keyword evidence="5" id="KW-0418">Kinase</keyword>
<dbReference type="SMART" id="SM00220">
    <property type="entry name" value="S_TKc"/>
    <property type="match status" value="1"/>
</dbReference>
<protein>
    <recommendedName>
        <fullName evidence="1">non-specific serine/threonine protein kinase</fullName>
        <ecNumber evidence="1">2.7.11.1</ecNumber>
    </recommendedName>
</protein>
<organism evidence="11">
    <name type="scientific">marine sediment metagenome</name>
    <dbReference type="NCBI Taxonomy" id="412755"/>
    <lineage>
        <taxon>unclassified sequences</taxon>
        <taxon>metagenomes</taxon>
        <taxon>ecological metagenomes</taxon>
    </lineage>
</organism>
<dbReference type="InterPro" id="IPR008271">
    <property type="entry name" value="Ser/Thr_kinase_AS"/>
</dbReference>
<evidence type="ECO:0000313" key="11">
    <source>
        <dbReference type="EMBL" id="GAF77786.1"/>
    </source>
</evidence>
<keyword evidence="3" id="KW-0808">Transferase</keyword>
<comment type="caution">
    <text evidence="11">The sequence shown here is derived from an EMBL/GenBank/DDBJ whole genome shotgun (WGS) entry which is preliminary data.</text>
</comment>
<evidence type="ECO:0000256" key="4">
    <source>
        <dbReference type="ARBA" id="ARBA00022741"/>
    </source>
</evidence>
<keyword evidence="2" id="KW-0723">Serine/threonine-protein kinase</keyword>
<feature type="non-terminal residue" evidence="11">
    <location>
        <position position="1"/>
    </location>
</feature>
<dbReference type="InterPro" id="IPR011009">
    <property type="entry name" value="Kinase-like_dom_sf"/>
</dbReference>
<evidence type="ECO:0000259" key="10">
    <source>
        <dbReference type="PROSITE" id="PS50011"/>
    </source>
</evidence>
<dbReference type="PROSITE" id="PS50011">
    <property type="entry name" value="PROTEIN_KINASE_DOM"/>
    <property type="match status" value="1"/>
</dbReference>